<dbReference type="SMART" id="SM00450">
    <property type="entry name" value="RHOD"/>
    <property type="match status" value="1"/>
</dbReference>
<dbReference type="InterPro" id="IPR036873">
    <property type="entry name" value="Rhodanese-like_dom_sf"/>
</dbReference>
<dbReference type="PANTHER" id="PTHR43031">
    <property type="entry name" value="FAD-DEPENDENT OXIDOREDUCTASE"/>
    <property type="match status" value="1"/>
</dbReference>
<dbReference type="InterPro" id="IPR050229">
    <property type="entry name" value="GlpE_sulfurtransferase"/>
</dbReference>
<proteinExistence type="predicted"/>
<sequence length="106" mass="11427">MGLLEFLRGPDMDAGVAQCRQTPGAVLLDVRTPEEYRGGHIPGSRNLPLDALQGVTDAVPDKGTPLFVYCRSGARSGQAVRLLGQMGYTRVTNIGGIMQYHGKVER</sequence>
<dbReference type="PROSITE" id="PS50206">
    <property type="entry name" value="RHODANESE_3"/>
    <property type="match status" value="1"/>
</dbReference>
<reference evidence="2" key="1">
    <citation type="journal article" date="2021" name="PeerJ">
        <title>Extensive microbial diversity within the chicken gut microbiome revealed by metagenomics and culture.</title>
        <authorList>
            <person name="Gilroy R."/>
            <person name="Ravi A."/>
            <person name="Getino M."/>
            <person name="Pursley I."/>
            <person name="Horton D.L."/>
            <person name="Alikhan N.F."/>
            <person name="Baker D."/>
            <person name="Gharbi K."/>
            <person name="Hall N."/>
            <person name="Watson M."/>
            <person name="Adriaenssens E.M."/>
            <person name="Foster-Nyarko E."/>
            <person name="Jarju S."/>
            <person name="Secka A."/>
            <person name="Antonio M."/>
            <person name="Oren A."/>
            <person name="Chaudhuri R.R."/>
            <person name="La Ragione R."/>
            <person name="Hildebrand F."/>
            <person name="Pallen M.J."/>
        </authorList>
    </citation>
    <scope>NUCLEOTIDE SEQUENCE</scope>
    <source>
        <strain evidence="2">3436</strain>
    </source>
</reference>
<name>A0A9D2JEI1_9FIRM</name>
<evidence type="ECO:0000259" key="1">
    <source>
        <dbReference type="PROSITE" id="PS50206"/>
    </source>
</evidence>
<dbReference type="InterPro" id="IPR001763">
    <property type="entry name" value="Rhodanese-like_dom"/>
</dbReference>
<dbReference type="Proteomes" id="UP000824031">
    <property type="component" value="Unassembled WGS sequence"/>
</dbReference>
<dbReference type="Gene3D" id="3.40.250.10">
    <property type="entry name" value="Rhodanese-like domain"/>
    <property type="match status" value="1"/>
</dbReference>
<dbReference type="CDD" id="cd00158">
    <property type="entry name" value="RHOD"/>
    <property type="match status" value="1"/>
</dbReference>
<dbReference type="AlphaFoldDB" id="A0A9D2JEI1"/>
<reference evidence="2" key="2">
    <citation type="submission" date="2021-04" db="EMBL/GenBank/DDBJ databases">
        <authorList>
            <person name="Gilroy R."/>
        </authorList>
    </citation>
    <scope>NUCLEOTIDE SEQUENCE</scope>
    <source>
        <strain evidence="2">3436</strain>
    </source>
</reference>
<feature type="domain" description="Rhodanese" evidence="1">
    <location>
        <begin position="21"/>
        <end position="106"/>
    </location>
</feature>
<dbReference type="SUPFAM" id="SSF52821">
    <property type="entry name" value="Rhodanese/Cell cycle control phosphatase"/>
    <property type="match status" value="1"/>
</dbReference>
<accession>A0A9D2JEI1</accession>
<dbReference type="PANTHER" id="PTHR43031:SF1">
    <property type="entry name" value="PYRIDINE NUCLEOTIDE-DISULPHIDE OXIDOREDUCTASE"/>
    <property type="match status" value="1"/>
</dbReference>
<comment type="caution">
    <text evidence="2">The sequence shown here is derived from an EMBL/GenBank/DDBJ whole genome shotgun (WGS) entry which is preliminary data.</text>
</comment>
<evidence type="ECO:0000313" key="3">
    <source>
        <dbReference type="Proteomes" id="UP000824031"/>
    </source>
</evidence>
<dbReference type="EMBL" id="DXBO01000027">
    <property type="protein sequence ID" value="HIZ47510.1"/>
    <property type="molecule type" value="Genomic_DNA"/>
</dbReference>
<organism evidence="2 3">
    <name type="scientific">Candidatus Gemmiger excrementavium</name>
    <dbReference type="NCBI Taxonomy" id="2838608"/>
    <lineage>
        <taxon>Bacteria</taxon>
        <taxon>Bacillati</taxon>
        <taxon>Bacillota</taxon>
        <taxon>Clostridia</taxon>
        <taxon>Eubacteriales</taxon>
        <taxon>Gemmiger</taxon>
    </lineage>
</organism>
<protein>
    <submittedName>
        <fullName evidence="2">Rhodanese-like domain-containing protein</fullName>
    </submittedName>
</protein>
<gene>
    <name evidence="2" type="ORF">H9810_02160</name>
</gene>
<dbReference type="Pfam" id="PF00581">
    <property type="entry name" value="Rhodanese"/>
    <property type="match status" value="1"/>
</dbReference>
<evidence type="ECO:0000313" key="2">
    <source>
        <dbReference type="EMBL" id="HIZ47510.1"/>
    </source>
</evidence>